<evidence type="ECO:0000259" key="9">
    <source>
        <dbReference type="Pfam" id="PF00150"/>
    </source>
</evidence>
<dbReference type="HOGENOM" id="CLU_018668_0_1_11"/>
<feature type="domain" description="Endoglucanase B carbohydrate binding" evidence="11">
    <location>
        <begin position="468"/>
        <end position="572"/>
    </location>
</feature>
<keyword evidence="4" id="KW-0136">Cellulose degradation</keyword>
<gene>
    <name evidence="12" type="ordered locus">AMIS_9970</name>
</gene>
<keyword evidence="5" id="KW-0119">Carbohydrate metabolism</keyword>
<dbReference type="InterPro" id="IPR050386">
    <property type="entry name" value="Glycosyl_hydrolase_5"/>
</dbReference>
<evidence type="ECO:0000256" key="6">
    <source>
        <dbReference type="ARBA" id="ARBA00023295"/>
    </source>
</evidence>
<dbReference type="PIRSF" id="PIRSF001043">
    <property type="entry name" value="Endoglucanase_B"/>
    <property type="match status" value="1"/>
</dbReference>
<sequence>MSRLPGRLRGLCLGLASILGLSIAVTVPATAVAVPAAGVAVPAAAVHAAPRTPAQAVAAMQPGWNLGNTFDSTGDDETSWGNPRVTRELLAGIKAQGFRSIRIPVTWGQHQGPDRVMDPAYLARVDEVVGWALDQGLYVMINVHHDSWQWINGMAADHDAVLARFTAIWTQVATTFRDASPRLVLESVNEPQFTGGDPAALLALLNTTFHRIVRGTGGGNAGRLLVLPTLHTSADQVHLDNLAASMASLGDPNLIATVHYYGYWPFSVNVAGGYRFDATARQDMLDMFTRISATFAVRGIPVIIGEYGLLGFDRHTGTIEQGEKLKFFELFGHLARTHGVTTMLWDNGQHFDRTQSVWKDRELFAQIRSSWRTRSGTAGSDLIFVRRSVPVTAQAITLNLNGTGFTQIRLGTSTLRRGPDFQISGDQLTLTAGLLTRLTQTQGYGVKTSLSVRFSRGVPWRMDVISTDRPVVAAAGGSTDAFAAPVAFNGDRLATMTATYADGSNAGPHGWTPYKEYDRAFVPDPAAGVIRLTPEFFAEVADGAPVTVGFHFWSGEVIRYVVVRDGSAVTGTPVV</sequence>
<dbReference type="EMBL" id="AP012319">
    <property type="protein sequence ID" value="BAL86217.1"/>
    <property type="molecule type" value="Genomic_DNA"/>
</dbReference>
<dbReference type="InterPro" id="IPR040946">
    <property type="entry name" value="CBM46"/>
</dbReference>
<evidence type="ECO:0000313" key="13">
    <source>
        <dbReference type="Proteomes" id="UP000007882"/>
    </source>
</evidence>
<dbReference type="InterPro" id="IPR013783">
    <property type="entry name" value="Ig-like_fold"/>
</dbReference>
<dbReference type="GO" id="GO:0030245">
    <property type="term" value="P:cellulose catabolic process"/>
    <property type="evidence" value="ECO:0007669"/>
    <property type="project" value="UniProtKB-KW"/>
</dbReference>
<dbReference type="Pfam" id="PF18448">
    <property type="entry name" value="CBM46"/>
    <property type="match status" value="1"/>
</dbReference>
<dbReference type="SUPFAM" id="SSF51445">
    <property type="entry name" value="(Trans)glycosidases"/>
    <property type="match status" value="1"/>
</dbReference>
<dbReference type="PANTHER" id="PTHR31297:SF41">
    <property type="entry name" value="ENDOGLUCANASE, PUTATIVE (AFU_ORTHOLOGUE AFUA_5G01830)-RELATED"/>
    <property type="match status" value="1"/>
</dbReference>
<dbReference type="RefSeq" id="WP_014441114.1">
    <property type="nucleotide sequence ID" value="NC_017093.1"/>
</dbReference>
<dbReference type="Pfam" id="PF00150">
    <property type="entry name" value="Cellulase"/>
    <property type="match status" value="1"/>
</dbReference>
<evidence type="ECO:0000256" key="7">
    <source>
        <dbReference type="ARBA" id="ARBA00023326"/>
    </source>
</evidence>
<protein>
    <submittedName>
        <fullName evidence="12">Putative glycosyl hydrolase</fullName>
    </submittedName>
</protein>
<evidence type="ECO:0000256" key="1">
    <source>
        <dbReference type="ARBA" id="ARBA00005641"/>
    </source>
</evidence>
<dbReference type="OrthoDB" id="9800955at2"/>
<dbReference type="GO" id="GO:0009986">
    <property type="term" value="C:cell surface"/>
    <property type="evidence" value="ECO:0007669"/>
    <property type="project" value="TreeGrafter"/>
</dbReference>
<dbReference type="GO" id="GO:0005576">
    <property type="term" value="C:extracellular region"/>
    <property type="evidence" value="ECO:0007669"/>
    <property type="project" value="TreeGrafter"/>
</dbReference>
<dbReference type="InterPro" id="IPR014756">
    <property type="entry name" value="Ig_E-set"/>
</dbReference>
<keyword evidence="6 8" id="KW-0326">Glycosidase</keyword>
<dbReference type="eggNOG" id="COG2730">
    <property type="taxonomic scope" value="Bacteria"/>
</dbReference>
<dbReference type="InterPro" id="IPR005102">
    <property type="entry name" value="Carbo-bd_X2"/>
</dbReference>
<accession>I0GZN0</accession>
<dbReference type="InterPro" id="IPR016282">
    <property type="entry name" value="Glyco_hydro_5_endoGlcnase_B"/>
</dbReference>
<reference evidence="12 13" key="1">
    <citation type="submission" date="2012-02" db="EMBL/GenBank/DDBJ databases">
        <title>Complete genome sequence of Actinoplanes missouriensis 431 (= NBRC 102363).</title>
        <authorList>
            <person name="Ohnishi Y."/>
            <person name="Ishikawa J."/>
            <person name="Sekine M."/>
            <person name="Hosoyama A."/>
            <person name="Harada T."/>
            <person name="Narita H."/>
            <person name="Hata T."/>
            <person name="Konno Y."/>
            <person name="Tutikane K."/>
            <person name="Fujita N."/>
            <person name="Horinouchi S."/>
            <person name="Hayakawa M."/>
        </authorList>
    </citation>
    <scope>NUCLEOTIDE SEQUENCE [LARGE SCALE GENOMIC DNA]</scope>
    <source>
        <strain evidence="13">ATCC 14538 / DSM 43046 / CBS 188.64 / JCM 3121 / NBRC 102363 / NCIMB 12654 / NRRL B-3342 / UNCC 431</strain>
    </source>
</reference>
<dbReference type="GO" id="GO:0008422">
    <property type="term" value="F:beta-glucosidase activity"/>
    <property type="evidence" value="ECO:0007669"/>
    <property type="project" value="TreeGrafter"/>
</dbReference>
<dbReference type="Proteomes" id="UP000007882">
    <property type="component" value="Chromosome"/>
</dbReference>
<dbReference type="SUPFAM" id="SSF81296">
    <property type="entry name" value="E set domains"/>
    <property type="match status" value="1"/>
</dbReference>
<dbReference type="InterPro" id="IPR001547">
    <property type="entry name" value="Glyco_hydro_5"/>
</dbReference>
<keyword evidence="13" id="KW-1185">Reference proteome</keyword>
<dbReference type="PANTHER" id="PTHR31297">
    <property type="entry name" value="GLUCAN ENDO-1,6-BETA-GLUCOSIDASE B"/>
    <property type="match status" value="1"/>
</dbReference>
<evidence type="ECO:0000256" key="2">
    <source>
        <dbReference type="ARBA" id="ARBA00022729"/>
    </source>
</evidence>
<dbReference type="STRING" id="512565.AMIS_9970"/>
<feature type="domain" description="Carbohydrate binding X2" evidence="10">
    <location>
        <begin position="381"/>
        <end position="464"/>
    </location>
</feature>
<evidence type="ECO:0000313" key="12">
    <source>
        <dbReference type="EMBL" id="BAL86217.1"/>
    </source>
</evidence>
<evidence type="ECO:0000256" key="3">
    <source>
        <dbReference type="ARBA" id="ARBA00022801"/>
    </source>
</evidence>
<organism evidence="12 13">
    <name type="scientific">Actinoplanes missouriensis (strain ATCC 14538 / DSM 43046 / CBS 188.64 / JCM 3121 / NBRC 102363 / NCIMB 12654 / NRRL B-3342 / UNCC 431)</name>
    <dbReference type="NCBI Taxonomy" id="512565"/>
    <lineage>
        <taxon>Bacteria</taxon>
        <taxon>Bacillati</taxon>
        <taxon>Actinomycetota</taxon>
        <taxon>Actinomycetes</taxon>
        <taxon>Micromonosporales</taxon>
        <taxon>Micromonosporaceae</taxon>
        <taxon>Actinoplanes</taxon>
    </lineage>
</organism>
<dbReference type="Pfam" id="PF03442">
    <property type="entry name" value="CBM_X2"/>
    <property type="match status" value="1"/>
</dbReference>
<evidence type="ECO:0000256" key="8">
    <source>
        <dbReference type="RuleBase" id="RU361153"/>
    </source>
</evidence>
<evidence type="ECO:0000259" key="11">
    <source>
        <dbReference type="Pfam" id="PF18448"/>
    </source>
</evidence>
<dbReference type="InterPro" id="IPR017853">
    <property type="entry name" value="GH"/>
</dbReference>
<proteinExistence type="inferred from homology"/>
<dbReference type="KEGG" id="ams:AMIS_9970"/>
<dbReference type="PATRIC" id="fig|512565.3.peg.1003"/>
<keyword evidence="2" id="KW-0732">Signal</keyword>
<evidence type="ECO:0000256" key="4">
    <source>
        <dbReference type="ARBA" id="ARBA00023001"/>
    </source>
</evidence>
<keyword evidence="7" id="KW-0624">Polysaccharide degradation</keyword>
<evidence type="ECO:0000256" key="5">
    <source>
        <dbReference type="ARBA" id="ARBA00023277"/>
    </source>
</evidence>
<name>I0GZN0_ACTM4</name>
<evidence type="ECO:0000259" key="10">
    <source>
        <dbReference type="Pfam" id="PF03442"/>
    </source>
</evidence>
<feature type="domain" description="Glycoside hydrolase family 5" evidence="9">
    <location>
        <begin position="77"/>
        <end position="350"/>
    </location>
</feature>
<keyword evidence="3 8" id="KW-0378">Hydrolase</keyword>
<dbReference type="Gene3D" id="2.60.40.10">
    <property type="entry name" value="Immunoglobulins"/>
    <property type="match status" value="1"/>
</dbReference>
<comment type="similarity">
    <text evidence="1 8">Belongs to the glycosyl hydrolase 5 (cellulase A) family.</text>
</comment>
<dbReference type="Gene3D" id="3.20.20.80">
    <property type="entry name" value="Glycosidases"/>
    <property type="match status" value="1"/>
</dbReference>
<dbReference type="AlphaFoldDB" id="I0GZN0"/>